<feature type="chain" id="PRO_5038711408" description="Beta-lactamase" evidence="2">
    <location>
        <begin position="20"/>
        <end position="196"/>
    </location>
</feature>
<feature type="region of interest" description="Disordered" evidence="1">
    <location>
        <begin position="26"/>
        <end position="49"/>
    </location>
</feature>
<dbReference type="PROSITE" id="PS51257">
    <property type="entry name" value="PROKAR_LIPOPROTEIN"/>
    <property type="match status" value="1"/>
</dbReference>
<evidence type="ECO:0000256" key="2">
    <source>
        <dbReference type="SAM" id="SignalP"/>
    </source>
</evidence>
<evidence type="ECO:0008006" key="5">
    <source>
        <dbReference type="Google" id="ProtNLM"/>
    </source>
</evidence>
<dbReference type="InterPro" id="IPR012338">
    <property type="entry name" value="Beta-lactam/transpept-like"/>
</dbReference>
<gene>
    <name evidence="3" type="ORF">CIP107547_01028</name>
</gene>
<evidence type="ECO:0000313" key="4">
    <source>
        <dbReference type="Proteomes" id="UP000480222"/>
    </source>
</evidence>
<keyword evidence="2" id="KW-0732">Signal</keyword>
<sequence length="196" mass="20238">MRPHIALSLIAISCLSVMTTGCTIGDVDSDTTSRTTLGQPSPTLAQQQPAIAESALPPAPAPAPDSNATGLPSDLAAALESIVTDTQNELGGVVGIAIAGPEGVVTAGTQAGVPAWSTIKVPISIAALRANPGNDVLMRQAITVSDNDAARALWDSLGSPREKWGLSWHKAVIRKLRLTISLFGLNSVFSVKRNGR</sequence>
<proteinExistence type="predicted"/>
<accession>A0A811GAB8</accession>
<dbReference type="Proteomes" id="UP000480222">
    <property type="component" value="Unassembled WGS sequence"/>
</dbReference>
<reference evidence="3 4" key="1">
    <citation type="submission" date="2020-02" db="EMBL/GenBank/DDBJ databases">
        <authorList>
            <person name="Brisse S."/>
        </authorList>
    </citation>
    <scope>NUCLEOTIDE SEQUENCE [LARGE SCALE GENOMIC DNA]</scope>
    <source>
        <strain evidence="3">CIP107547</strain>
    </source>
</reference>
<protein>
    <recommendedName>
        <fullName evidence="5">Beta-lactamase</fullName>
    </recommendedName>
</protein>
<dbReference type="SUPFAM" id="SSF56601">
    <property type="entry name" value="beta-lactamase/transpeptidase-like"/>
    <property type="match status" value="1"/>
</dbReference>
<evidence type="ECO:0000256" key="1">
    <source>
        <dbReference type="SAM" id="MobiDB-lite"/>
    </source>
</evidence>
<evidence type="ECO:0000313" key="3">
    <source>
        <dbReference type="EMBL" id="CAB0596587.1"/>
    </source>
</evidence>
<name>A0A811GAB8_CORDP</name>
<dbReference type="AlphaFoldDB" id="A0A811GAB8"/>
<feature type="signal peptide" evidence="2">
    <location>
        <begin position="1"/>
        <end position="19"/>
    </location>
</feature>
<organism evidence="3 4">
    <name type="scientific">Corynebacterium diphtheriae</name>
    <dbReference type="NCBI Taxonomy" id="1717"/>
    <lineage>
        <taxon>Bacteria</taxon>
        <taxon>Bacillati</taxon>
        <taxon>Actinomycetota</taxon>
        <taxon>Actinomycetes</taxon>
        <taxon>Mycobacteriales</taxon>
        <taxon>Corynebacteriaceae</taxon>
        <taxon>Corynebacterium</taxon>
    </lineage>
</organism>
<comment type="caution">
    <text evidence="3">The sequence shown here is derived from an EMBL/GenBank/DDBJ whole genome shotgun (WGS) entry which is preliminary data.</text>
</comment>
<dbReference type="Gene3D" id="3.40.710.10">
    <property type="entry name" value="DD-peptidase/beta-lactamase superfamily"/>
    <property type="match status" value="1"/>
</dbReference>
<feature type="compositionally biased region" description="Polar residues" evidence="1">
    <location>
        <begin position="30"/>
        <end position="48"/>
    </location>
</feature>
<dbReference type="EMBL" id="CADDAV010000014">
    <property type="protein sequence ID" value="CAB0596587.1"/>
    <property type="molecule type" value="Genomic_DNA"/>
</dbReference>